<organism evidence="1 2">
    <name type="scientific">Cichorium intybus</name>
    <name type="common">Chicory</name>
    <dbReference type="NCBI Taxonomy" id="13427"/>
    <lineage>
        <taxon>Eukaryota</taxon>
        <taxon>Viridiplantae</taxon>
        <taxon>Streptophyta</taxon>
        <taxon>Embryophyta</taxon>
        <taxon>Tracheophyta</taxon>
        <taxon>Spermatophyta</taxon>
        <taxon>Magnoliopsida</taxon>
        <taxon>eudicotyledons</taxon>
        <taxon>Gunneridae</taxon>
        <taxon>Pentapetalae</taxon>
        <taxon>asterids</taxon>
        <taxon>campanulids</taxon>
        <taxon>Asterales</taxon>
        <taxon>Asteraceae</taxon>
        <taxon>Cichorioideae</taxon>
        <taxon>Cichorieae</taxon>
        <taxon>Cichoriinae</taxon>
        <taxon>Cichorium</taxon>
    </lineage>
</organism>
<dbReference type="Proteomes" id="UP001055811">
    <property type="component" value="Linkage Group LG05"/>
</dbReference>
<gene>
    <name evidence="1" type="ORF">L2E82_26930</name>
</gene>
<evidence type="ECO:0000313" key="1">
    <source>
        <dbReference type="EMBL" id="KAI3736941.1"/>
    </source>
</evidence>
<dbReference type="EMBL" id="CM042013">
    <property type="protein sequence ID" value="KAI3736941.1"/>
    <property type="molecule type" value="Genomic_DNA"/>
</dbReference>
<evidence type="ECO:0000313" key="2">
    <source>
        <dbReference type="Proteomes" id="UP001055811"/>
    </source>
</evidence>
<sequence>MESVGAAVSKEINGDGWQGRVKSMVKTSSQRQRNTKEEWQSQHGVKTPSFSTSYEHKEEGSLSCVKAAIDEELRKITESTVSVEL</sequence>
<name>A0ACB9CRU7_CICIN</name>
<reference evidence="1 2" key="2">
    <citation type="journal article" date="2022" name="Mol. Ecol. Resour.">
        <title>The genomes of chicory, endive, great burdock and yacon provide insights into Asteraceae paleo-polyploidization history and plant inulin production.</title>
        <authorList>
            <person name="Fan W."/>
            <person name="Wang S."/>
            <person name="Wang H."/>
            <person name="Wang A."/>
            <person name="Jiang F."/>
            <person name="Liu H."/>
            <person name="Zhao H."/>
            <person name="Xu D."/>
            <person name="Zhang Y."/>
        </authorList>
    </citation>
    <scope>NUCLEOTIDE SEQUENCE [LARGE SCALE GENOMIC DNA]</scope>
    <source>
        <strain evidence="2">cv. Punajuju</strain>
        <tissue evidence="1">Leaves</tissue>
    </source>
</reference>
<proteinExistence type="predicted"/>
<protein>
    <submittedName>
        <fullName evidence="1">Uncharacterized protein</fullName>
    </submittedName>
</protein>
<reference evidence="2" key="1">
    <citation type="journal article" date="2022" name="Mol. Ecol. Resour.">
        <title>The genomes of chicory, endive, great burdock and yacon provide insights into Asteraceae palaeo-polyploidization history and plant inulin production.</title>
        <authorList>
            <person name="Fan W."/>
            <person name="Wang S."/>
            <person name="Wang H."/>
            <person name="Wang A."/>
            <person name="Jiang F."/>
            <person name="Liu H."/>
            <person name="Zhao H."/>
            <person name="Xu D."/>
            <person name="Zhang Y."/>
        </authorList>
    </citation>
    <scope>NUCLEOTIDE SEQUENCE [LARGE SCALE GENOMIC DNA]</scope>
    <source>
        <strain evidence="2">cv. Punajuju</strain>
    </source>
</reference>
<keyword evidence="2" id="KW-1185">Reference proteome</keyword>
<comment type="caution">
    <text evidence="1">The sequence shown here is derived from an EMBL/GenBank/DDBJ whole genome shotgun (WGS) entry which is preliminary data.</text>
</comment>
<accession>A0ACB9CRU7</accession>